<evidence type="ECO:0000256" key="2">
    <source>
        <dbReference type="ARBA" id="ARBA00004370"/>
    </source>
</evidence>
<dbReference type="Gene3D" id="3.30.565.10">
    <property type="entry name" value="Histidine kinase-like ATPase, C-terminal domain"/>
    <property type="match status" value="1"/>
</dbReference>
<dbReference type="PRINTS" id="PR00344">
    <property type="entry name" value="BCTRLSENSOR"/>
</dbReference>
<evidence type="ECO:0000259" key="11">
    <source>
        <dbReference type="PROSITE" id="PS50109"/>
    </source>
</evidence>
<feature type="transmembrane region" description="Helical" evidence="10">
    <location>
        <begin position="30"/>
        <end position="50"/>
    </location>
</feature>
<dbReference type="Pfam" id="PF02518">
    <property type="entry name" value="HATPase_c"/>
    <property type="match status" value="1"/>
</dbReference>
<dbReference type="InterPro" id="IPR013727">
    <property type="entry name" value="2CSK_N"/>
</dbReference>
<accession>A0AAU7X597</accession>
<sequence length="485" mass="51906">MPDAPAAGAAAEPSAPTRRRRALRSLRSRLLAWLLVPLAALAVVNVVTTWRTADVSAGLVVDRMLTASARVIAEQVKDQDGVWEALIPPSALEMFQSQDRDRVVYRVLAPDGALIAGYPDLTLPPRPPTEARPVSYDTLFRAEPIRVVALSQPVVGRQGLGHATVIVGQTLKGRTRIVTELWTTALGSQLVVLAAAGLIAVYVLSRGLAPVGRLGRAVAARDPNDRSAIARDDIPSELLPLVDALDAAFRRVGTYVDLQRRFIADAAHQLRTPLAVMKTQAAVGLDETTPEGSRRALVGLDRAVDGLTRLVRQLLMLARAEQGPDAVMKTRLDLRAVTVDVLDRLIGFALDRRIDLGFEAPEGEMPLAGHPTLIGELIAALVENALTYTPEGGEVAVRLGVTTFEDGAPGWRITVIDTGPGIPEVERERVFERFHRGRGVLPDGTGLGLAIVREAVEAHRGTVTLADGPEGRGLQVEVRLPAGAA</sequence>
<dbReference type="SMART" id="SM00388">
    <property type="entry name" value="HisKA"/>
    <property type="match status" value="1"/>
</dbReference>
<feature type="domain" description="Histidine kinase" evidence="11">
    <location>
        <begin position="265"/>
        <end position="484"/>
    </location>
</feature>
<evidence type="ECO:0000256" key="9">
    <source>
        <dbReference type="ARBA" id="ARBA00023136"/>
    </source>
</evidence>
<keyword evidence="5" id="KW-0808">Transferase</keyword>
<evidence type="ECO:0000256" key="10">
    <source>
        <dbReference type="SAM" id="Phobius"/>
    </source>
</evidence>
<comment type="catalytic activity">
    <reaction evidence="1">
        <text>ATP + protein L-histidine = ADP + protein N-phospho-L-histidine.</text>
        <dbReference type="EC" id="2.7.13.3"/>
    </reaction>
</comment>
<reference evidence="12" key="1">
    <citation type="submission" date="2024-06" db="EMBL/GenBank/DDBJ databases">
        <title>Methylostella associata gen. nov., sp. nov., a novel Ancalomicrobiaceae-affiliated facultatively methylotrophic bacteria that feed on methanotrophs of the genus Methylococcus.</title>
        <authorList>
            <person name="Saltykova V."/>
            <person name="Danilova O.V."/>
            <person name="Oshkin I.Y."/>
            <person name="Belova S.E."/>
            <person name="Pimenov N.V."/>
            <person name="Dedysh S.N."/>
        </authorList>
    </citation>
    <scope>NUCLEOTIDE SEQUENCE</scope>
    <source>
        <strain evidence="12">S20</strain>
    </source>
</reference>
<evidence type="ECO:0000256" key="6">
    <source>
        <dbReference type="ARBA" id="ARBA00022692"/>
    </source>
</evidence>
<dbReference type="SMART" id="SM00387">
    <property type="entry name" value="HATPase_c"/>
    <property type="match status" value="1"/>
</dbReference>
<evidence type="ECO:0000256" key="3">
    <source>
        <dbReference type="ARBA" id="ARBA00012438"/>
    </source>
</evidence>
<dbReference type="InterPro" id="IPR036097">
    <property type="entry name" value="HisK_dim/P_sf"/>
</dbReference>
<dbReference type="InterPro" id="IPR004358">
    <property type="entry name" value="Sig_transdc_His_kin-like_C"/>
</dbReference>
<dbReference type="RefSeq" id="WP_407048131.1">
    <property type="nucleotide sequence ID" value="NZ_CP158568.1"/>
</dbReference>
<dbReference type="PROSITE" id="PS50109">
    <property type="entry name" value="HIS_KIN"/>
    <property type="match status" value="1"/>
</dbReference>
<protein>
    <recommendedName>
        <fullName evidence="3">histidine kinase</fullName>
        <ecNumber evidence="3">2.7.13.3</ecNumber>
    </recommendedName>
</protein>
<dbReference type="InterPro" id="IPR005467">
    <property type="entry name" value="His_kinase_dom"/>
</dbReference>
<evidence type="ECO:0000256" key="7">
    <source>
        <dbReference type="ARBA" id="ARBA00022777"/>
    </source>
</evidence>
<dbReference type="KEGG" id="mflg:ABS361_13030"/>
<dbReference type="AlphaFoldDB" id="A0AAU7X597"/>
<keyword evidence="8 10" id="KW-1133">Transmembrane helix</keyword>
<evidence type="ECO:0000313" key="12">
    <source>
        <dbReference type="EMBL" id="XBY43029.1"/>
    </source>
</evidence>
<feature type="transmembrane region" description="Helical" evidence="10">
    <location>
        <begin position="181"/>
        <end position="204"/>
    </location>
</feature>
<dbReference type="CDD" id="cd00082">
    <property type="entry name" value="HisKA"/>
    <property type="match status" value="1"/>
</dbReference>
<keyword evidence="9 10" id="KW-0472">Membrane</keyword>
<dbReference type="Pfam" id="PF00512">
    <property type="entry name" value="HisKA"/>
    <property type="match status" value="1"/>
</dbReference>
<keyword evidence="6 10" id="KW-0812">Transmembrane</keyword>
<evidence type="ECO:0000256" key="1">
    <source>
        <dbReference type="ARBA" id="ARBA00000085"/>
    </source>
</evidence>
<keyword evidence="7 12" id="KW-0418">Kinase</keyword>
<dbReference type="SUPFAM" id="SSF47384">
    <property type="entry name" value="Homodimeric domain of signal transducing histidine kinase"/>
    <property type="match status" value="1"/>
</dbReference>
<dbReference type="InterPro" id="IPR003661">
    <property type="entry name" value="HisK_dim/P_dom"/>
</dbReference>
<evidence type="ECO:0000256" key="8">
    <source>
        <dbReference type="ARBA" id="ARBA00022989"/>
    </source>
</evidence>
<name>A0AAU7X597_9HYPH</name>
<evidence type="ECO:0000256" key="4">
    <source>
        <dbReference type="ARBA" id="ARBA00022553"/>
    </source>
</evidence>
<dbReference type="GO" id="GO:0000155">
    <property type="term" value="F:phosphorelay sensor kinase activity"/>
    <property type="evidence" value="ECO:0007669"/>
    <property type="project" value="InterPro"/>
</dbReference>
<dbReference type="CDD" id="cd00075">
    <property type="entry name" value="HATPase"/>
    <property type="match status" value="1"/>
</dbReference>
<dbReference type="GO" id="GO:0005886">
    <property type="term" value="C:plasma membrane"/>
    <property type="evidence" value="ECO:0007669"/>
    <property type="project" value="TreeGrafter"/>
</dbReference>
<dbReference type="InterPro" id="IPR003594">
    <property type="entry name" value="HATPase_dom"/>
</dbReference>
<proteinExistence type="predicted"/>
<dbReference type="EC" id="2.7.13.3" evidence="3"/>
<dbReference type="Pfam" id="PF08521">
    <property type="entry name" value="2CSK_N"/>
    <property type="match status" value="1"/>
</dbReference>
<comment type="subcellular location">
    <subcellularLocation>
        <location evidence="2">Membrane</location>
    </subcellularLocation>
</comment>
<organism evidence="12">
    <name type="scientific">Methyloraptor flagellatus</name>
    <dbReference type="NCBI Taxonomy" id="3162530"/>
    <lineage>
        <taxon>Bacteria</taxon>
        <taxon>Pseudomonadati</taxon>
        <taxon>Pseudomonadota</taxon>
        <taxon>Alphaproteobacteria</taxon>
        <taxon>Hyphomicrobiales</taxon>
        <taxon>Ancalomicrobiaceae</taxon>
        <taxon>Methyloraptor</taxon>
    </lineage>
</organism>
<dbReference type="PANTHER" id="PTHR45436:SF1">
    <property type="entry name" value="SENSOR PROTEIN QSEC"/>
    <property type="match status" value="1"/>
</dbReference>
<dbReference type="EMBL" id="CP158568">
    <property type="protein sequence ID" value="XBY43029.1"/>
    <property type="molecule type" value="Genomic_DNA"/>
</dbReference>
<gene>
    <name evidence="12" type="ORF">ABS361_13030</name>
</gene>
<dbReference type="InterPro" id="IPR050428">
    <property type="entry name" value="TCS_sensor_his_kinase"/>
</dbReference>
<dbReference type="SUPFAM" id="SSF55874">
    <property type="entry name" value="ATPase domain of HSP90 chaperone/DNA topoisomerase II/histidine kinase"/>
    <property type="match status" value="1"/>
</dbReference>
<dbReference type="InterPro" id="IPR036890">
    <property type="entry name" value="HATPase_C_sf"/>
</dbReference>
<dbReference type="PANTHER" id="PTHR45436">
    <property type="entry name" value="SENSOR HISTIDINE KINASE YKOH"/>
    <property type="match status" value="1"/>
</dbReference>
<keyword evidence="4" id="KW-0597">Phosphoprotein</keyword>
<evidence type="ECO:0000256" key="5">
    <source>
        <dbReference type="ARBA" id="ARBA00022679"/>
    </source>
</evidence>
<dbReference type="Gene3D" id="1.10.287.130">
    <property type="match status" value="1"/>
</dbReference>